<evidence type="ECO:0000256" key="1">
    <source>
        <dbReference type="SAM" id="MobiDB-lite"/>
    </source>
</evidence>
<gene>
    <name evidence="2" type="ORF">QO005_003460</name>
</gene>
<dbReference type="EMBL" id="JAUSWH010000012">
    <property type="protein sequence ID" value="MDQ0457113.1"/>
    <property type="molecule type" value="Genomic_DNA"/>
</dbReference>
<evidence type="ECO:0000313" key="2">
    <source>
        <dbReference type="EMBL" id="MDQ0457113.1"/>
    </source>
</evidence>
<name>A0ABU0IFU6_9HYPH</name>
<dbReference type="Proteomes" id="UP001235269">
    <property type="component" value="Unassembled WGS sequence"/>
</dbReference>
<protein>
    <submittedName>
        <fullName evidence="2">Chromosome segregation ATPase</fullName>
    </submittedName>
</protein>
<evidence type="ECO:0000313" key="3">
    <source>
        <dbReference type="Proteomes" id="UP001235269"/>
    </source>
</evidence>
<proteinExistence type="predicted"/>
<feature type="region of interest" description="Disordered" evidence="1">
    <location>
        <begin position="187"/>
        <end position="212"/>
    </location>
</feature>
<organism evidence="2 3">
    <name type="scientific">Rhizobium paknamense</name>
    <dbReference type="NCBI Taxonomy" id="1206817"/>
    <lineage>
        <taxon>Bacteria</taxon>
        <taxon>Pseudomonadati</taxon>
        <taxon>Pseudomonadota</taxon>
        <taxon>Alphaproteobacteria</taxon>
        <taxon>Hyphomicrobiales</taxon>
        <taxon>Rhizobiaceae</taxon>
        <taxon>Rhizobium/Agrobacterium group</taxon>
        <taxon>Rhizobium</taxon>
    </lineage>
</organism>
<comment type="caution">
    <text evidence="2">The sequence shown here is derived from an EMBL/GenBank/DDBJ whole genome shotgun (WGS) entry which is preliminary data.</text>
</comment>
<dbReference type="RefSeq" id="WP_307159296.1">
    <property type="nucleotide sequence ID" value="NZ_JAUSWH010000012.1"/>
</dbReference>
<accession>A0ABU0IFU6</accession>
<sequence>MIEYALLFALGFFAAVLLVALISPAIHRRVVLYTENRLRATAPLGADEVRAQKDMVRAVYAAENARLAHELKRERDYQVALKVTADQADAEMRRALANENVLKEQIGAMSKEAGQLRAELREAARHAEQMKAVLERSESSIAARDLEIEALTQRLSAAEEEKQQLKRSLASRDTQIEDFRLRVTAMRDERDKQRDETQAAVSRAQKAEQRLLQEEDRRLRLEERLEKLNATPGGTKKETVMAGMPPAKTSPEKEIAALTEEVRLQNLALIERLQKAKTADGDEALRAEIADIAAKMVVITARQEGEEGPLQPLVAKAADQGDSEVMKRLKRLAPDLFKPQPEM</sequence>
<keyword evidence="3" id="KW-1185">Reference proteome</keyword>
<reference evidence="2 3" key="1">
    <citation type="submission" date="2023-07" db="EMBL/GenBank/DDBJ databases">
        <title>Genomic Encyclopedia of Type Strains, Phase IV (KMG-IV): sequencing the most valuable type-strain genomes for metagenomic binning, comparative biology and taxonomic classification.</title>
        <authorList>
            <person name="Goeker M."/>
        </authorList>
    </citation>
    <scope>NUCLEOTIDE SEQUENCE [LARGE SCALE GENOMIC DNA]</scope>
    <source>
        <strain evidence="2 3">DSM 100301</strain>
    </source>
</reference>
<feature type="compositionally biased region" description="Basic and acidic residues" evidence="1">
    <location>
        <begin position="187"/>
        <end position="197"/>
    </location>
</feature>